<evidence type="ECO:0000313" key="7">
    <source>
        <dbReference type="EMBL" id="SEK93105.1"/>
    </source>
</evidence>
<evidence type="ECO:0000256" key="3">
    <source>
        <dbReference type="ARBA" id="ARBA00022801"/>
    </source>
</evidence>
<evidence type="ECO:0000256" key="5">
    <source>
        <dbReference type="ARBA" id="ARBA00023295"/>
    </source>
</evidence>
<dbReference type="RefSeq" id="WP_074791780.1">
    <property type="nucleotide sequence ID" value="NZ_FNZX01000014.1"/>
</dbReference>
<keyword evidence="2" id="KW-0858">Xylan degradation</keyword>
<evidence type="ECO:0000256" key="4">
    <source>
        <dbReference type="ARBA" id="ARBA00023277"/>
    </source>
</evidence>
<keyword evidence="5 6" id="KW-0326">Glycosidase</keyword>
<organism evidence="7 8">
    <name type="scientific">Pseudobutyrivibrio ruminis</name>
    <dbReference type="NCBI Taxonomy" id="46206"/>
    <lineage>
        <taxon>Bacteria</taxon>
        <taxon>Bacillati</taxon>
        <taxon>Bacillota</taxon>
        <taxon>Clostridia</taxon>
        <taxon>Lachnospirales</taxon>
        <taxon>Lachnospiraceae</taxon>
        <taxon>Pseudobutyrivibrio</taxon>
    </lineage>
</organism>
<dbReference type="GO" id="GO:0045493">
    <property type="term" value="P:xylan catabolic process"/>
    <property type="evidence" value="ECO:0007669"/>
    <property type="project" value="UniProtKB-KW"/>
</dbReference>
<dbReference type="CDD" id="cd08981">
    <property type="entry name" value="GH43_Bt1873-like"/>
    <property type="match status" value="1"/>
</dbReference>
<evidence type="ECO:0000256" key="1">
    <source>
        <dbReference type="ARBA" id="ARBA00009865"/>
    </source>
</evidence>
<keyword evidence="8" id="KW-1185">Reference proteome</keyword>
<keyword evidence="4" id="KW-0119">Carbohydrate metabolism</keyword>
<keyword evidence="3 6" id="KW-0378">Hydrolase</keyword>
<dbReference type="PANTHER" id="PTHR43772">
    <property type="entry name" value="ENDO-1,4-BETA-XYLANASE"/>
    <property type="match status" value="1"/>
</dbReference>
<name>A0A1H7L3W7_9FIRM</name>
<evidence type="ECO:0000256" key="2">
    <source>
        <dbReference type="ARBA" id="ARBA00022651"/>
    </source>
</evidence>
<reference evidence="8" key="1">
    <citation type="submission" date="2016-10" db="EMBL/GenBank/DDBJ databases">
        <authorList>
            <person name="Varghese N."/>
        </authorList>
    </citation>
    <scope>NUCLEOTIDE SEQUENCE [LARGE SCALE GENOMIC DNA]</scope>
    <source>
        <strain evidence="8">ACV-9</strain>
    </source>
</reference>
<dbReference type="EMBL" id="FNZX01000014">
    <property type="protein sequence ID" value="SEK93105.1"/>
    <property type="molecule type" value="Genomic_DNA"/>
</dbReference>
<keyword evidence="2" id="KW-0624">Polysaccharide degradation</keyword>
<dbReference type="Pfam" id="PF04616">
    <property type="entry name" value="Glyco_hydro_43"/>
    <property type="match status" value="1"/>
</dbReference>
<protein>
    <submittedName>
        <fullName evidence="7">Glycosyl hydrolases family 43</fullName>
    </submittedName>
</protein>
<dbReference type="Proteomes" id="UP000182321">
    <property type="component" value="Unassembled WGS sequence"/>
</dbReference>
<dbReference type="InterPro" id="IPR052176">
    <property type="entry name" value="Glycosyl_Hydrlase_43_Enz"/>
</dbReference>
<proteinExistence type="inferred from homology"/>
<dbReference type="AlphaFoldDB" id="A0A1H7L3W7"/>
<dbReference type="InterPro" id="IPR023296">
    <property type="entry name" value="Glyco_hydro_beta-prop_sf"/>
</dbReference>
<dbReference type="PANTHER" id="PTHR43772:SF2">
    <property type="entry name" value="PUTATIVE (AFU_ORTHOLOGUE AFUA_2G04480)-RELATED"/>
    <property type="match status" value="1"/>
</dbReference>
<dbReference type="Gene3D" id="2.115.10.20">
    <property type="entry name" value="Glycosyl hydrolase domain, family 43"/>
    <property type="match status" value="1"/>
</dbReference>
<evidence type="ECO:0000313" key="8">
    <source>
        <dbReference type="Proteomes" id="UP000182321"/>
    </source>
</evidence>
<dbReference type="InterPro" id="IPR006710">
    <property type="entry name" value="Glyco_hydro_43"/>
</dbReference>
<comment type="similarity">
    <text evidence="1 6">Belongs to the glycosyl hydrolase 43 family.</text>
</comment>
<accession>A0A1H7L3W7</accession>
<dbReference type="GO" id="GO:0004553">
    <property type="term" value="F:hydrolase activity, hydrolyzing O-glycosyl compounds"/>
    <property type="evidence" value="ECO:0007669"/>
    <property type="project" value="InterPro"/>
</dbReference>
<evidence type="ECO:0000256" key="6">
    <source>
        <dbReference type="RuleBase" id="RU361187"/>
    </source>
</evidence>
<dbReference type="SUPFAM" id="SSF75005">
    <property type="entry name" value="Arabinanase/levansucrase/invertase"/>
    <property type="match status" value="1"/>
</dbReference>
<gene>
    <name evidence="7" type="ORF">SAMN02910377_02221</name>
</gene>
<sequence>MKREDINIRDPYVLVDNGKYYLYGTRSETCWEEAFGFDCYVSDDLENFEGPIEIFKRSDGFFATENYWAPECYRIGDKYYLVTTFGGKDIKKGIYVLQADEPTGPFTLYSKRLTPDNWTCIDGTLYVDDETIYLIFSHSFEDALDGTGNADGDFCVVELSSDLKKAVSTPKLLFSPKEASWAKPVPFAKAEFGLDGDCYFSDGPFFMKLDDENLYMIFSSWSINGYAVGIAVSESGTINGPWILQDEPLYPENGGHGMFFKNLQGDTVFTLHSPNDKYMERPCFWKVKKIDGILVLE</sequence>